<organism evidence="1 2">
    <name type="scientific">Glossina brevipalpis</name>
    <dbReference type="NCBI Taxonomy" id="37001"/>
    <lineage>
        <taxon>Eukaryota</taxon>
        <taxon>Metazoa</taxon>
        <taxon>Ecdysozoa</taxon>
        <taxon>Arthropoda</taxon>
        <taxon>Hexapoda</taxon>
        <taxon>Insecta</taxon>
        <taxon>Pterygota</taxon>
        <taxon>Neoptera</taxon>
        <taxon>Endopterygota</taxon>
        <taxon>Diptera</taxon>
        <taxon>Brachycera</taxon>
        <taxon>Muscomorpha</taxon>
        <taxon>Hippoboscoidea</taxon>
        <taxon>Glossinidae</taxon>
        <taxon>Glossina</taxon>
    </lineage>
</organism>
<keyword evidence="2" id="KW-1185">Reference proteome</keyword>
<reference evidence="1" key="2">
    <citation type="submission" date="2020-05" db="UniProtKB">
        <authorList>
            <consortium name="EnsemblMetazoa"/>
        </authorList>
    </citation>
    <scope>IDENTIFICATION</scope>
    <source>
        <strain evidence="1">IAEA</strain>
    </source>
</reference>
<dbReference type="Proteomes" id="UP000091820">
    <property type="component" value="Unassembled WGS sequence"/>
</dbReference>
<proteinExistence type="predicted"/>
<evidence type="ECO:0000313" key="1">
    <source>
        <dbReference type="EnsemblMetazoa" id="GBRI025963-PA"/>
    </source>
</evidence>
<accession>A0A1A9WND0</accession>
<reference evidence="2" key="1">
    <citation type="submission" date="2014-03" db="EMBL/GenBank/DDBJ databases">
        <authorList>
            <person name="Aksoy S."/>
            <person name="Warren W."/>
            <person name="Wilson R.K."/>
        </authorList>
    </citation>
    <scope>NUCLEOTIDE SEQUENCE [LARGE SCALE GENOMIC DNA]</scope>
    <source>
        <strain evidence="2">IAEA</strain>
    </source>
</reference>
<dbReference type="EnsemblMetazoa" id="GBRI025963-RA">
    <property type="protein sequence ID" value="GBRI025963-PA"/>
    <property type="gene ID" value="GBRI025963"/>
</dbReference>
<sequence>MVAENSPIIHDLKFNLWTKPNSLCDQSQHSLSIFSSSEFPTKCQNIDSLTKAQADDEEHSRIEIHIAVTKRFTVHNVFNCMTRNISIALSSQECRRMASSMTDTLRLSKISS</sequence>
<protein>
    <submittedName>
        <fullName evidence="1">Uncharacterized protein</fullName>
    </submittedName>
</protein>
<dbReference type="AlphaFoldDB" id="A0A1A9WND0"/>
<evidence type="ECO:0000313" key="2">
    <source>
        <dbReference type="Proteomes" id="UP000091820"/>
    </source>
</evidence>
<dbReference type="VEuPathDB" id="VectorBase:GBRI025963"/>
<name>A0A1A9WND0_9MUSC</name>